<dbReference type="InterPro" id="IPR058692">
    <property type="entry name" value="Fn3_SaeA_2nd"/>
</dbReference>
<feature type="domain" description="SaeA second Fn3-like" evidence="3">
    <location>
        <begin position="277"/>
        <end position="364"/>
    </location>
</feature>
<protein>
    <submittedName>
        <fullName evidence="7">Uncharacterized protein</fullName>
    </submittedName>
</protein>
<keyword evidence="8" id="KW-1185">Reference proteome</keyword>
<dbReference type="OrthoDB" id="4362456at2"/>
<feature type="domain" description="SaeA fifth Fn3-like" evidence="6">
    <location>
        <begin position="596"/>
        <end position="703"/>
    </location>
</feature>
<dbReference type="Pfam" id="PF25834">
    <property type="entry name" value="Fn3_SaeA_4th"/>
    <property type="match status" value="1"/>
</dbReference>
<feature type="domain" description="SaeA first Fn3-like" evidence="2">
    <location>
        <begin position="180"/>
        <end position="271"/>
    </location>
</feature>
<dbReference type="InterPro" id="IPR058693">
    <property type="entry name" value="Fn3_SaeA_3rd"/>
</dbReference>
<dbReference type="AlphaFoldDB" id="A0A3S0C2K7"/>
<sequence length="717" mass="80986">MSIELQILGAFETWRGIAREIYPDEALPTGEELVAAARDHTELDAGGSYPALQVWAEALKHVRALALTENTEVIPDIEELYRPTLTEEVEPVTPVETEPEYEYAEFEDITPEDIVDSAPGRHAARGPEPEFEPEPEPIPEPQPVPVDPDLRPYEAHEFRMLDGFRDIEEMPGADLRVLPTGDGALELEWSLPGWAQNTASFESRLFRIVSDEEEFDKDPDAGELRAVTVAQRWVDHEPLTTAYRLYQVWMYEGTSETSALRGEPTLVGEQAYIRPIDNIELSVAGSVVKGQWAPEDHTHRVAVFAAKASERRTTSRRNEIAVDTQNLQGFRYTPQYKGEEYKFVAQRYVRIHGAQLSSAPSEEFTIYVNAEVVDVPIQVAESSDGFETRFNVNWENPDSGEVWIYRTQEAPVDGLQDRVVEVDQLESFGLAQRDWANDLERGMSSCSVDWPEDWYSVFITPVSVVGNQAKVGRSHSRVRVGEVGNPTLHERVNNQFLTFGWPEEAHEVTAVYGEPGTGHQISPRPEDPGSNIASIHRQAYEQDGGMRLHLPAAGDVALFPSRVYEGRQIWGDPEVLHYDGLRQFGYEFTAQDGRLFLIIHSDREDHTHRQFTLRLQQGRLPLEPNDGLEVKARRIVGNMQDGSDFLPGINSSALYPDRYEEFWELNPADLQNPPGAYFRLFVREDHRAGTPVSALLDPNPATLFVDEWHRYLSGGAQ</sequence>
<dbReference type="Pfam" id="PF25833">
    <property type="entry name" value="Fn3_SaeA_3rd"/>
    <property type="match status" value="1"/>
</dbReference>
<dbReference type="Pfam" id="PF25836">
    <property type="entry name" value="Fn3_SaeA_6th"/>
    <property type="match status" value="1"/>
</dbReference>
<dbReference type="Pfam" id="PF25832">
    <property type="entry name" value="Fn3_SaeA_2nd"/>
    <property type="match status" value="1"/>
</dbReference>
<dbReference type="Proteomes" id="UP000274907">
    <property type="component" value="Unassembled WGS sequence"/>
</dbReference>
<evidence type="ECO:0000259" key="3">
    <source>
        <dbReference type="Pfam" id="PF25833"/>
    </source>
</evidence>
<dbReference type="InterPro" id="IPR058691">
    <property type="entry name" value="Fn3_SaeA_1st"/>
</dbReference>
<evidence type="ECO:0000313" key="8">
    <source>
        <dbReference type="Proteomes" id="UP000274907"/>
    </source>
</evidence>
<organism evidence="7 8">
    <name type="scientific">Corynebacterium hylobatis</name>
    <dbReference type="NCBI Taxonomy" id="1859290"/>
    <lineage>
        <taxon>Bacteria</taxon>
        <taxon>Bacillati</taxon>
        <taxon>Actinomycetota</taxon>
        <taxon>Actinomycetes</taxon>
        <taxon>Mycobacteriales</taxon>
        <taxon>Corynebacteriaceae</taxon>
        <taxon>Corynebacterium</taxon>
    </lineage>
</organism>
<comment type="caution">
    <text evidence="7">The sequence shown here is derived from an EMBL/GenBank/DDBJ whole genome shotgun (WGS) entry which is preliminary data.</text>
</comment>
<dbReference type="InterPro" id="IPR058694">
    <property type="entry name" value="Fn3_SaeA_4th"/>
</dbReference>
<dbReference type="Pfam" id="PF25835">
    <property type="entry name" value="Fn3_SaeA_5th"/>
    <property type="match status" value="1"/>
</dbReference>
<name>A0A3S0C2K7_9CORY</name>
<accession>A0A3S0C2K7</accession>
<feature type="domain" description="SaeA fourth Fn3-like" evidence="5">
    <location>
        <begin position="484"/>
        <end position="576"/>
    </location>
</feature>
<dbReference type="InterPro" id="IPR058696">
    <property type="entry name" value="Fn3_SaeA_5th"/>
</dbReference>
<evidence type="ECO:0000259" key="6">
    <source>
        <dbReference type="Pfam" id="PF25836"/>
    </source>
</evidence>
<evidence type="ECO:0000256" key="1">
    <source>
        <dbReference type="SAM" id="MobiDB-lite"/>
    </source>
</evidence>
<dbReference type="EMBL" id="RXHJ01000003">
    <property type="protein sequence ID" value="RSZ65132.1"/>
    <property type="molecule type" value="Genomic_DNA"/>
</dbReference>
<evidence type="ECO:0000259" key="5">
    <source>
        <dbReference type="Pfam" id="PF25835"/>
    </source>
</evidence>
<reference evidence="7 8" key="1">
    <citation type="submission" date="2018-12" db="EMBL/GenBank/DDBJ databases">
        <title>YIM 101343 draft genome.</title>
        <authorList>
            <person name="Chen X."/>
        </authorList>
    </citation>
    <scope>NUCLEOTIDE SEQUENCE [LARGE SCALE GENOMIC DNA]</scope>
    <source>
        <strain evidence="7 8">YIM 101343</strain>
    </source>
</reference>
<evidence type="ECO:0000259" key="4">
    <source>
        <dbReference type="Pfam" id="PF25834"/>
    </source>
</evidence>
<proteinExistence type="predicted"/>
<evidence type="ECO:0000259" key="2">
    <source>
        <dbReference type="Pfam" id="PF25832"/>
    </source>
</evidence>
<evidence type="ECO:0000313" key="7">
    <source>
        <dbReference type="EMBL" id="RSZ65132.1"/>
    </source>
</evidence>
<dbReference type="RefSeq" id="WP_126119850.1">
    <property type="nucleotide sequence ID" value="NZ_RXHJ01000003.1"/>
</dbReference>
<gene>
    <name evidence="7" type="ORF">EAH68_03045</name>
</gene>
<feature type="domain" description="SaeA third Fn3-like" evidence="4">
    <location>
        <begin position="386"/>
        <end position="474"/>
    </location>
</feature>
<feature type="region of interest" description="Disordered" evidence="1">
    <location>
        <begin position="114"/>
        <end position="140"/>
    </location>
</feature>